<reference evidence="2" key="1">
    <citation type="journal article" date="2013" name="BMC Genomics">
        <title>Comparative genomics of Lupinus angustifolius gene-rich regions: BAC library exploration, genetic mapping and cytogenetics.</title>
        <authorList>
            <person name="Ksiazkiewicz M."/>
            <person name="Wyrwa K."/>
            <person name="Szczepaniak A."/>
            <person name="Rychel S."/>
            <person name="Majcherkiewicz K."/>
            <person name="Przysiecka L."/>
            <person name="Karlowski W."/>
            <person name="Wolko B."/>
            <person name="Naganowska B."/>
        </authorList>
    </citation>
    <scope>NUCLEOTIDE SEQUENCE</scope>
</reference>
<evidence type="ECO:0000256" key="1">
    <source>
        <dbReference type="SAM" id="Phobius"/>
    </source>
</evidence>
<feature type="transmembrane region" description="Helical" evidence="1">
    <location>
        <begin position="18"/>
        <end position="36"/>
    </location>
</feature>
<keyword evidence="1" id="KW-0472">Membrane</keyword>
<dbReference type="AlphaFoldDB" id="L0P0Z4"/>
<organism evidence="2">
    <name type="scientific">Lupinus angustifolius</name>
    <name type="common">Narrow-leaved blue lupine</name>
    <dbReference type="NCBI Taxonomy" id="3871"/>
    <lineage>
        <taxon>Eukaryota</taxon>
        <taxon>Viridiplantae</taxon>
        <taxon>Streptophyta</taxon>
        <taxon>Embryophyta</taxon>
        <taxon>Tracheophyta</taxon>
        <taxon>Spermatophyta</taxon>
        <taxon>Magnoliopsida</taxon>
        <taxon>eudicotyledons</taxon>
        <taxon>Gunneridae</taxon>
        <taxon>Pentapetalae</taxon>
        <taxon>rosids</taxon>
        <taxon>fabids</taxon>
        <taxon>Fabales</taxon>
        <taxon>Fabaceae</taxon>
        <taxon>Papilionoideae</taxon>
        <taxon>50 kb inversion clade</taxon>
        <taxon>genistoids sensu lato</taxon>
        <taxon>core genistoids</taxon>
        <taxon>Genisteae</taxon>
        <taxon>Lupinus</taxon>
    </lineage>
</organism>
<dbReference type="EMBL" id="HE804809">
    <property type="protein sequence ID" value="CCH47185.1"/>
    <property type="molecule type" value="Genomic_DNA"/>
</dbReference>
<accession>L0P0Z4</accession>
<protein>
    <submittedName>
        <fullName evidence="2">Uncharacterized protein</fullName>
    </submittedName>
</protein>
<name>L0P0Z4_LUPAN</name>
<sequence>MRKRETGVFGMDKEGQPYVAVGGFIVVLAVIEKYLYRGGYFLLQFEGGKAIGKQQLLRRTKTRVSSIPCGEEMN</sequence>
<keyword evidence="1" id="KW-1133">Transmembrane helix</keyword>
<keyword evidence="1" id="KW-0812">Transmembrane</keyword>
<proteinExistence type="predicted"/>
<evidence type="ECO:0000313" key="2">
    <source>
        <dbReference type="EMBL" id="CCH47185.1"/>
    </source>
</evidence>